<dbReference type="Proteomes" id="UP000006073">
    <property type="component" value="Unassembled WGS sequence"/>
</dbReference>
<keyword evidence="2" id="KW-1185">Reference proteome</keyword>
<sequence>MIIISLEDQVVEKQLEQLKNGLFWPKKSKNRIVRTSNQRFFT</sequence>
<evidence type="ECO:0000313" key="1">
    <source>
        <dbReference type="EMBL" id="EOZ99834.1"/>
    </source>
</evidence>
<dbReference type="AlphaFoldDB" id="S2DL48"/>
<proteinExistence type="predicted"/>
<name>S2DL48_INDAL</name>
<protein>
    <submittedName>
        <fullName evidence="1">Uncharacterized protein</fullName>
    </submittedName>
</protein>
<organism evidence="1 2">
    <name type="scientific">Indibacter alkaliphilus (strain CCUG 57479 / KCTC 22604 / LW1)</name>
    <dbReference type="NCBI Taxonomy" id="1189612"/>
    <lineage>
        <taxon>Bacteria</taxon>
        <taxon>Pseudomonadati</taxon>
        <taxon>Bacteroidota</taxon>
        <taxon>Cytophagia</taxon>
        <taxon>Cytophagales</taxon>
        <taxon>Cyclobacteriaceae</taxon>
    </lineage>
</organism>
<accession>S2DL48</accession>
<dbReference type="EMBL" id="ALWO02000011">
    <property type="protein sequence ID" value="EOZ99834.1"/>
    <property type="molecule type" value="Genomic_DNA"/>
</dbReference>
<reference evidence="1 2" key="1">
    <citation type="journal article" date="2013" name="Genome Announc.">
        <title>Draft Genome Sequence of Indibacter alkaliphilus Strain LW1T, Isolated from Lonar Lake, a Haloalkaline Lake in the Buldana District of Maharashtra, India.</title>
        <authorList>
            <person name="Singh A."/>
            <person name="Kumar Jangir P."/>
            <person name="Sharma R."/>
            <person name="Singh A."/>
            <person name="Kumar Pinnaka A."/>
            <person name="Shivaji S."/>
        </authorList>
    </citation>
    <scope>NUCLEOTIDE SEQUENCE [LARGE SCALE GENOMIC DNA]</scope>
    <source>
        <strain evidence="2">CCUG 57479 / KCTC 22604 / LW1</strain>
    </source>
</reference>
<comment type="caution">
    <text evidence="1">The sequence shown here is derived from an EMBL/GenBank/DDBJ whole genome shotgun (WGS) entry which is preliminary data.</text>
</comment>
<gene>
    <name evidence="1" type="ORF">A33Q_0515</name>
</gene>
<evidence type="ECO:0000313" key="2">
    <source>
        <dbReference type="Proteomes" id="UP000006073"/>
    </source>
</evidence>
<dbReference type="STRING" id="1189612.A33Q_0515"/>